<dbReference type="GO" id="GO:0001664">
    <property type="term" value="F:G protein-coupled receptor binding"/>
    <property type="evidence" value="ECO:0007669"/>
    <property type="project" value="TreeGrafter"/>
</dbReference>
<keyword evidence="2" id="KW-0723">Serine/threonine-protein kinase</keyword>
<proteinExistence type="predicted"/>
<keyword evidence="4 9" id="KW-0547">Nucleotide-binding</keyword>
<keyword evidence="15" id="KW-1185">Reference proteome</keyword>
<dbReference type="InterPro" id="IPR000719">
    <property type="entry name" value="Prot_kinase_dom"/>
</dbReference>
<dbReference type="InterPro" id="IPR000961">
    <property type="entry name" value="AGC-kinase_C"/>
</dbReference>
<feature type="compositionally biased region" description="Basic residues" evidence="10">
    <location>
        <begin position="496"/>
        <end position="505"/>
    </location>
</feature>
<gene>
    <name evidence="14" type="ORF">TrRE_jg1296</name>
</gene>
<dbReference type="InterPro" id="IPR017441">
    <property type="entry name" value="Protein_kinase_ATP_BS"/>
</dbReference>
<dbReference type="OrthoDB" id="189529at2759"/>
<feature type="binding site" evidence="9">
    <location>
        <position position="215"/>
    </location>
    <ligand>
        <name>ATP</name>
        <dbReference type="ChEBI" id="CHEBI:30616"/>
    </ligand>
</feature>
<dbReference type="InterPro" id="IPR016137">
    <property type="entry name" value="RGS"/>
</dbReference>
<feature type="region of interest" description="Disordered" evidence="10">
    <location>
        <begin position="487"/>
        <end position="555"/>
    </location>
</feature>
<dbReference type="CDD" id="cd07440">
    <property type="entry name" value="RGS"/>
    <property type="match status" value="1"/>
</dbReference>
<evidence type="ECO:0000313" key="14">
    <source>
        <dbReference type="EMBL" id="GMH73667.1"/>
    </source>
</evidence>
<dbReference type="PROSITE" id="PS51285">
    <property type="entry name" value="AGC_KINASE_CTER"/>
    <property type="match status" value="1"/>
</dbReference>
<feature type="domain" description="RGS" evidence="12">
    <location>
        <begin position="47"/>
        <end position="171"/>
    </location>
</feature>
<evidence type="ECO:0000256" key="7">
    <source>
        <dbReference type="ARBA" id="ARBA00047899"/>
    </source>
</evidence>
<dbReference type="FunFam" id="1.10.510.10:FF:000294">
    <property type="entry name" value="Serine/threonine-protein kinase OXI1"/>
    <property type="match status" value="1"/>
</dbReference>
<keyword evidence="6 9" id="KW-0067">ATP-binding</keyword>
<dbReference type="Gene3D" id="3.30.200.20">
    <property type="entry name" value="Phosphorylase Kinase, domain 1"/>
    <property type="match status" value="2"/>
</dbReference>
<comment type="catalytic activity">
    <reaction evidence="7">
        <text>L-threonyl-[protein] + ATP = O-phospho-L-threonyl-[protein] + ADP + H(+)</text>
        <dbReference type="Rhea" id="RHEA:46608"/>
        <dbReference type="Rhea" id="RHEA-COMP:11060"/>
        <dbReference type="Rhea" id="RHEA-COMP:11605"/>
        <dbReference type="ChEBI" id="CHEBI:15378"/>
        <dbReference type="ChEBI" id="CHEBI:30013"/>
        <dbReference type="ChEBI" id="CHEBI:30616"/>
        <dbReference type="ChEBI" id="CHEBI:61977"/>
        <dbReference type="ChEBI" id="CHEBI:456216"/>
        <dbReference type="EC" id="2.7.11.1"/>
    </reaction>
</comment>
<evidence type="ECO:0000313" key="15">
    <source>
        <dbReference type="Proteomes" id="UP001165082"/>
    </source>
</evidence>
<dbReference type="Pfam" id="PF00069">
    <property type="entry name" value="Pkinase"/>
    <property type="match status" value="2"/>
</dbReference>
<evidence type="ECO:0000256" key="5">
    <source>
        <dbReference type="ARBA" id="ARBA00022777"/>
    </source>
</evidence>
<dbReference type="Gene3D" id="1.10.510.10">
    <property type="entry name" value="Transferase(Phosphotransferase) domain 1"/>
    <property type="match status" value="2"/>
</dbReference>
<dbReference type="PROSITE" id="PS00107">
    <property type="entry name" value="PROTEIN_KINASE_ATP"/>
    <property type="match status" value="1"/>
</dbReference>
<comment type="caution">
    <text evidence="14">The sequence shown here is derived from an EMBL/GenBank/DDBJ whole genome shotgun (WGS) entry which is preliminary data.</text>
</comment>
<dbReference type="PROSITE" id="PS50132">
    <property type="entry name" value="RGS"/>
    <property type="match status" value="1"/>
</dbReference>
<dbReference type="InterPro" id="IPR011009">
    <property type="entry name" value="Kinase-like_dom_sf"/>
</dbReference>
<dbReference type="GO" id="GO:0005524">
    <property type="term" value="F:ATP binding"/>
    <property type="evidence" value="ECO:0007669"/>
    <property type="project" value="UniProtKB-UniRule"/>
</dbReference>
<evidence type="ECO:0000256" key="9">
    <source>
        <dbReference type="PROSITE-ProRule" id="PRU10141"/>
    </source>
</evidence>
<name>A0A9W7ECB5_9STRA</name>
<evidence type="ECO:0000256" key="1">
    <source>
        <dbReference type="ARBA" id="ARBA00012513"/>
    </source>
</evidence>
<protein>
    <recommendedName>
        <fullName evidence="1">non-specific serine/threonine protein kinase</fullName>
        <ecNumber evidence="1">2.7.11.1</ecNumber>
    </recommendedName>
</protein>
<dbReference type="SMART" id="SM00315">
    <property type="entry name" value="RGS"/>
    <property type="match status" value="1"/>
</dbReference>
<dbReference type="InterPro" id="IPR036305">
    <property type="entry name" value="RGS_sf"/>
</dbReference>
<evidence type="ECO:0000256" key="10">
    <source>
        <dbReference type="SAM" id="MobiDB-lite"/>
    </source>
</evidence>
<evidence type="ECO:0000259" key="11">
    <source>
        <dbReference type="PROSITE" id="PS50011"/>
    </source>
</evidence>
<dbReference type="InterPro" id="IPR044926">
    <property type="entry name" value="RGS_subdomain_2"/>
</dbReference>
<dbReference type="Gene3D" id="1.10.167.10">
    <property type="entry name" value="Regulator of G-protein Signalling 4, domain 2"/>
    <property type="match status" value="1"/>
</dbReference>
<dbReference type="AlphaFoldDB" id="A0A9W7ECB5"/>
<accession>A0A9W7ECB5</accession>
<evidence type="ECO:0000259" key="13">
    <source>
        <dbReference type="PROSITE" id="PS51285"/>
    </source>
</evidence>
<sequence>MGQLCQKSLAATLPEELATVKRHFREEKSEFEMTGKVDYNEDEFKFDLRSMLDDPMGQRLLSQFASKLMNRENLFCWIDVHEYHSIPTLDFRRCMAFQIFAKYLKPEAPMLVGGLPQIIVDAIGEKIRLARTERKPLEKGLFDEVGEVCFNELLRSTYLPFRKSPEYRQYKASYRRTYNLVRTSDFDFMNKLGQGGFGRVVHARKKSTGQHLAMKIQLKTALLTHFRSDIAALESEKLVFASCHHPFIVNMEYSFQTPGHVIIVLDLVTGGDLHQARKACASRRLPEERMMFYAAEIVLAIDHLHEMGIIYRDLKPQNVLLRADGHVQLTDMGLAAPLDMAWEWDDDAENDPIAAAALAAAQFQNPGFEREKEGEEDNDQDDDKTPPDSRSPKGNGAHTPVGTGSMTPNGSTIPPPISEQDVNEGLADANDLEEKYQHQTKILEEAAAASISTETGRDKRNSIIAIAKGQDHVEALLLPPDMAGIGSKIASTPHSEKRKKTKVKRSSTDDTDIAAEANASGATPPLSRKMSAKPYRKLSSHSRVGSSRHSLTRGESLLHENLKATEVTPYIPERRKSVVGTRGYMAPEMVELRLKSYDNVRGYSEGVDWFALGVTMFELLTGRRPFDRKRGQPPPAPIHELDSLYNQLALIEGISDEDARRLRKDIEEYETIMAPILYPRYISDDSLAMMEALMCRKLPDRIGCKDGGVMDIKNHSFFKNIDWDALLNLEIIPPFVPESMEIPDKPQFADFDEMMCSFDKDKKPSRYNWYEEPTDSGKERFVNWDWISPLTLKREMGIEEEMGLLSIVEQKSIEPKKKRDSIVKALSLKKRDSIS</sequence>
<keyword evidence="5" id="KW-0418">Kinase</keyword>
<dbReference type="PROSITE" id="PS00108">
    <property type="entry name" value="PROTEIN_KINASE_ST"/>
    <property type="match status" value="1"/>
</dbReference>
<dbReference type="Pfam" id="PF00615">
    <property type="entry name" value="RGS"/>
    <property type="match status" value="1"/>
</dbReference>
<comment type="catalytic activity">
    <reaction evidence="8">
        <text>L-seryl-[protein] + ATP = O-phospho-L-seryl-[protein] + ADP + H(+)</text>
        <dbReference type="Rhea" id="RHEA:17989"/>
        <dbReference type="Rhea" id="RHEA-COMP:9863"/>
        <dbReference type="Rhea" id="RHEA-COMP:11604"/>
        <dbReference type="ChEBI" id="CHEBI:15378"/>
        <dbReference type="ChEBI" id="CHEBI:29999"/>
        <dbReference type="ChEBI" id="CHEBI:30616"/>
        <dbReference type="ChEBI" id="CHEBI:83421"/>
        <dbReference type="ChEBI" id="CHEBI:456216"/>
        <dbReference type="EC" id="2.7.11.1"/>
    </reaction>
</comment>
<evidence type="ECO:0000256" key="8">
    <source>
        <dbReference type="ARBA" id="ARBA00048679"/>
    </source>
</evidence>
<evidence type="ECO:0000256" key="2">
    <source>
        <dbReference type="ARBA" id="ARBA00022527"/>
    </source>
</evidence>
<dbReference type="EC" id="2.7.11.1" evidence="1"/>
<evidence type="ECO:0000256" key="4">
    <source>
        <dbReference type="ARBA" id="ARBA00022741"/>
    </source>
</evidence>
<dbReference type="SUPFAM" id="SSF48097">
    <property type="entry name" value="Regulator of G-protein signaling, RGS"/>
    <property type="match status" value="1"/>
</dbReference>
<dbReference type="GO" id="GO:0007186">
    <property type="term" value="P:G protein-coupled receptor signaling pathway"/>
    <property type="evidence" value="ECO:0007669"/>
    <property type="project" value="TreeGrafter"/>
</dbReference>
<evidence type="ECO:0000256" key="3">
    <source>
        <dbReference type="ARBA" id="ARBA00022679"/>
    </source>
</evidence>
<feature type="region of interest" description="Disordered" evidence="10">
    <location>
        <begin position="369"/>
        <end position="422"/>
    </location>
</feature>
<dbReference type="EMBL" id="BRXZ01002956">
    <property type="protein sequence ID" value="GMH73667.1"/>
    <property type="molecule type" value="Genomic_DNA"/>
</dbReference>
<feature type="compositionally biased region" description="Basic residues" evidence="10">
    <location>
        <begin position="530"/>
        <end position="540"/>
    </location>
</feature>
<dbReference type="SUPFAM" id="SSF56112">
    <property type="entry name" value="Protein kinase-like (PK-like)"/>
    <property type="match status" value="1"/>
</dbReference>
<evidence type="ECO:0000256" key="6">
    <source>
        <dbReference type="ARBA" id="ARBA00022840"/>
    </source>
</evidence>
<organism evidence="14 15">
    <name type="scientific">Triparma retinervis</name>
    <dbReference type="NCBI Taxonomy" id="2557542"/>
    <lineage>
        <taxon>Eukaryota</taxon>
        <taxon>Sar</taxon>
        <taxon>Stramenopiles</taxon>
        <taxon>Ochrophyta</taxon>
        <taxon>Bolidophyceae</taxon>
        <taxon>Parmales</taxon>
        <taxon>Triparmaceae</taxon>
        <taxon>Triparma</taxon>
    </lineage>
</organism>
<dbReference type="PROSITE" id="PS50011">
    <property type="entry name" value="PROTEIN_KINASE_DOM"/>
    <property type="match status" value="1"/>
</dbReference>
<feature type="compositionally biased region" description="Polar residues" evidence="10">
    <location>
        <begin position="402"/>
        <end position="412"/>
    </location>
</feature>
<dbReference type="GO" id="GO:0004703">
    <property type="term" value="F:G protein-coupled receptor kinase activity"/>
    <property type="evidence" value="ECO:0007669"/>
    <property type="project" value="TreeGrafter"/>
</dbReference>
<feature type="domain" description="AGC-kinase C-terminal" evidence="13">
    <location>
        <begin position="719"/>
        <end position="796"/>
    </location>
</feature>
<feature type="domain" description="Protein kinase" evidence="11">
    <location>
        <begin position="186"/>
        <end position="718"/>
    </location>
</feature>
<dbReference type="GO" id="GO:0009966">
    <property type="term" value="P:regulation of signal transduction"/>
    <property type="evidence" value="ECO:0007669"/>
    <property type="project" value="TreeGrafter"/>
</dbReference>
<dbReference type="PANTHER" id="PTHR24355">
    <property type="entry name" value="G PROTEIN-COUPLED RECEPTOR KINASE/RIBOSOMAL PROTEIN S6 KINASE"/>
    <property type="match status" value="1"/>
</dbReference>
<dbReference type="PANTHER" id="PTHR24355:SF1">
    <property type="entry name" value="RIBOSOMAL PROTEIN S6 KINASE-RELATED PROTEIN"/>
    <property type="match status" value="1"/>
</dbReference>
<evidence type="ECO:0000259" key="12">
    <source>
        <dbReference type="PROSITE" id="PS50132"/>
    </source>
</evidence>
<dbReference type="SMART" id="SM00220">
    <property type="entry name" value="S_TKc"/>
    <property type="match status" value="1"/>
</dbReference>
<reference evidence="14" key="1">
    <citation type="submission" date="2022-07" db="EMBL/GenBank/DDBJ databases">
        <title>Genome analysis of Parmales, a sister group of diatoms, reveals the evolutionary specialization of diatoms from phago-mixotrophs to photoautotrophs.</title>
        <authorList>
            <person name="Ban H."/>
            <person name="Sato S."/>
            <person name="Yoshikawa S."/>
            <person name="Kazumasa Y."/>
            <person name="Nakamura Y."/>
            <person name="Ichinomiya M."/>
            <person name="Saitoh K."/>
            <person name="Sato N."/>
            <person name="Blanc-Mathieu R."/>
            <person name="Endo H."/>
            <person name="Kuwata A."/>
            <person name="Ogata H."/>
        </authorList>
    </citation>
    <scope>NUCLEOTIDE SEQUENCE</scope>
</reference>
<dbReference type="Proteomes" id="UP001165082">
    <property type="component" value="Unassembled WGS sequence"/>
</dbReference>
<keyword evidence="3" id="KW-0808">Transferase</keyword>
<dbReference type="InterPro" id="IPR008271">
    <property type="entry name" value="Ser/Thr_kinase_AS"/>
</dbReference>